<dbReference type="EMBL" id="JAAZIL010000037">
    <property type="protein sequence ID" value="NLZ24390.1"/>
    <property type="molecule type" value="Genomic_DNA"/>
</dbReference>
<evidence type="ECO:0000256" key="1">
    <source>
        <dbReference type="ARBA" id="ARBA00001936"/>
    </source>
</evidence>
<reference evidence="9 10" key="1">
    <citation type="journal article" date="2020" name="Biotechnol. Biofuels">
        <title>New insights from the biogas microbiome by comprehensive genome-resolved metagenomics of nearly 1600 species originating from multiple anaerobic digesters.</title>
        <authorList>
            <person name="Campanaro S."/>
            <person name="Treu L."/>
            <person name="Rodriguez-R L.M."/>
            <person name="Kovalovszki A."/>
            <person name="Ziels R.M."/>
            <person name="Maus I."/>
            <person name="Zhu X."/>
            <person name="Kougias P.G."/>
            <person name="Basile A."/>
            <person name="Luo G."/>
            <person name="Schluter A."/>
            <person name="Konstantinidis K.T."/>
            <person name="Angelidaki I."/>
        </authorList>
    </citation>
    <scope>NUCLEOTIDE SEQUENCE [LARGE SCALE GENOMIC DNA]</scope>
    <source>
        <strain evidence="9">AS19jrsBPTG_9</strain>
    </source>
</reference>
<comment type="catalytic activity">
    <reaction evidence="7">
        <text>diphosphate + H2O = 2 phosphate + H(+)</text>
        <dbReference type="Rhea" id="RHEA:24576"/>
        <dbReference type="ChEBI" id="CHEBI:15377"/>
        <dbReference type="ChEBI" id="CHEBI:15378"/>
        <dbReference type="ChEBI" id="CHEBI:33019"/>
        <dbReference type="ChEBI" id="CHEBI:43474"/>
        <dbReference type="EC" id="3.6.1.1"/>
    </reaction>
</comment>
<dbReference type="Gene3D" id="3.90.1640.10">
    <property type="entry name" value="inorganic pyrophosphatase (n-terminal core)"/>
    <property type="match status" value="1"/>
</dbReference>
<organism evidence="9 10">
    <name type="scientific">Candidatus Dojkabacteria bacterium</name>
    <dbReference type="NCBI Taxonomy" id="2099670"/>
    <lineage>
        <taxon>Bacteria</taxon>
        <taxon>Candidatus Dojkabacteria</taxon>
    </lineage>
</organism>
<dbReference type="InterPro" id="IPR001667">
    <property type="entry name" value="DDH_dom"/>
</dbReference>
<dbReference type="PANTHER" id="PTHR12112:SF22">
    <property type="entry name" value="MANGANESE-DEPENDENT INORGANIC PYROPHOSPHATASE-RELATED"/>
    <property type="match status" value="1"/>
</dbReference>
<dbReference type="InterPro" id="IPR038763">
    <property type="entry name" value="DHH_sf"/>
</dbReference>
<evidence type="ECO:0000313" key="9">
    <source>
        <dbReference type="EMBL" id="NLZ24390.1"/>
    </source>
</evidence>
<keyword evidence="4" id="KW-0378">Hydrolase</keyword>
<dbReference type="SMART" id="SM01131">
    <property type="entry name" value="DHHA2"/>
    <property type="match status" value="1"/>
</dbReference>
<dbReference type="PANTHER" id="PTHR12112">
    <property type="entry name" value="BNIP - RELATED"/>
    <property type="match status" value="1"/>
</dbReference>
<evidence type="ECO:0000256" key="4">
    <source>
        <dbReference type="ARBA" id="ARBA00022801"/>
    </source>
</evidence>
<dbReference type="InterPro" id="IPR004097">
    <property type="entry name" value="DHHA2"/>
</dbReference>
<dbReference type="InterPro" id="IPR038222">
    <property type="entry name" value="DHHA2_dom_sf"/>
</dbReference>
<name>A0A847VD45_9BACT</name>
<dbReference type="SUPFAM" id="SSF64182">
    <property type="entry name" value="DHH phosphoesterases"/>
    <property type="match status" value="1"/>
</dbReference>
<keyword evidence="5" id="KW-0464">Manganese</keyword>
<keyword evidence="3" id="KW-0479">Metal-binding</keyword>
<dbReference type="GO" id="GO:0005737">
    <property type="term" value="C:cytoplasm"/>
    <property type="evidence" value="ECO:0007669"/>
    <property type="project" value="InterPro"/>
</dbReference>
<evidence type="ECO:0000313" key="10">
    <source>
        <dbReference type="Proteomes" id="UP000564033"/>
    </source>
</evidence>
<evidence type="ECO:0000256" key="3">
    <source>
        <dbReference type="ARBA" id="ARBA00022723"/>
    </source>
</evidence>
<proteinExistence type="predicted"/>
<sequence>MKREKIYIVGHINPDLDAIASAYGYEQYRHSLKEYEYRAIRCGEINSVTRWVFDRYKTPIPPFFPSISNLNVVLVDHTYPENRPKGWENANIVEVIDHHDVKLVENIPKRLTIRPCGSTSTLIVEKMVNSNISIPFNTAGILLSAILDDTLGLMSPTTVQLDIKMVNILSNIIGISNVQEYFKLLFKQKDVWSKYTAKEIIEEDVKSIEIDGNWVSVSQVETLNNREFNEREIIEELEVNNSIKPYSLRIVMLTDLNKRDCLLLVVGKDIPLVEKALNKEIKDNKVYLKGVVSRKKQILPILENIYS</sequence>
<dbReference type="EC" id="3.6.1.1" evidence="2"/>
<comment type="cofactor">
    <cofactor evidence="1">
        <name>Mn(2+)</name>
        <dbReference type="ChEBI" id="CHEBI:29035"/>
    </cofactor>
</comment>
<gene>
    <name evidence="9" type="ORF">GX888_01400</name>
</gene>
<evidence type="ECO:0000256" key="5">
    <source>
        <dbReference type="ARBA" id="ARBA00023211"/>
    </source>
</evidence>
<dbReference type="Pfam" id="PF02833">
    <property type="entry name" value="DHHA2"/>
    <property type="match status" value="1"/>
</dbReference>
<dbReference type="AlphaFoldDB" id="A0A847VD45"/>
<evidence type="ECO:0000256" key="2">
    <source>
        <dbReference type="ARBA" id="ARBA00012146"/>
    </source>
</evidence>
<evidence type="ECO:0000259" key="8">
    <source>
        <dbReference type="SMART" id="SM01131"/>
    </source>
</evidence>
<dbReference type="GO" id="GO:0046872">
    <property type="term" value="F:metal ion binding"/>
    <property type="evidence" value="ECO:0007669"/>
    <property type="project" value="UniProtKB-KW"/>
</dbReference>
<evidence type="ECO:0000256" key="6">
    <source>
        <dbReference type="ARBA" id="ARBA00032535"/>
    </source>
</evidence>
<dbReference type="Proteomes" id="UP000564033">
    <property type="component" value="Unassembled WGS sequence"/>
</dbReference>
<dbReference type="GO" id="GO:0004427">
    <property type="term" value="F:inorganic diphosphate phosphatase activity"/>
    <property type="evidence" value="ECO:0007669"/>
    <property type="project" value="UniProtKB-EC"/>
</dbReference>
<comment type="caution">
    <text evidence="9">The sequence shown here is derived from an EMBL/GenBank/DDBJ whole genome shotgun (WGS) entry which is preliminary data.</text>
</comment>
<evidence type="ECO:0000256" key="7">
    <source>
        <dbReference type="ARBA" id="ARBA00047820"/>
    </source>
</evidence>
<feature type="domain" description="DHHA2" evidence="8">
    <location>
        <begin position="182"/>
        <end position="306"/>
    </location>
</feature>
<dbReference type="Gene3D" id="3.10.310.20">
    <property type="entry name" value="DHHA2 domain"/>
    <property type="match status" value="1"/>
</dbReference>
<dbReference type="Pfam" id="PF01368">
    <property type="entry name" value="DHH"/>
    <property type="match status" value="1"/>
</dbReference>
<protein>
    <recommendedName>
        <fullName evidence="2">inorganic diphosphatase</fullName>
        <ecNumber evidence="2">3.6.1.1</ecNumber>
    </recommendedName>
    <alternativeName>
        <fullName evidence="6">Pyrophosphate phospho-hydrolase</fullName>
    </alternativeName>
</protein>
<accession>A0A847VD45</accession>